<name>A0AAD6S1F9_9AGAR</name>
<protein>
    <submittedName>
        <fullName evidence="2">Uncharacterized protein</fullName>
    </submittedName>
</protein>
<feature type="region of interest" description="Disordered" evidence="1">
    <location>
        <begin position="80"/>
        <end position="121"/>
    </location>
</feature>
<dbReference type="EMBL" id="JARJCM010000304">
    <property type="protein sequence ID" value="KAJ7019170.1"/>
    <property type="molecule type" value="Genomic_DNA"/>
</dbReference>
<evidence type="ECO:0000256" key="1">
    <source>
        <dbReference type="SAM" id="MobiDB-lite"/>
    </source>
</evidence>
<gene>
    <name evidence="2" type="ORF">C8F04DRAFT_1197985</name>
</gene>
<dbReference type="Proteomes" id="UP001218188">
    <property type="component" value="Unassembled WGS sequence"/>
</dbReference>
<proteinExistence type="predicted"/>
<feature type="compositionally biased region" description="Basic and acidic residues" evidence="1">
    <location>
        <begin position="103"/>
        <end position="121"/>
    </location>
</feature>
<evidence type="ECO:0000313" key="2">
    <source>
        <dbReference type="EMBL" id="KAJ7019170.1"/>
    </source>
</evidence>
<keyword evidence="3" id="KW-1185">Reference proteome</keyword>
<dbReference type="AlphaFoldDB" id="A0AAD6S1F9"/>
<reference evidence="2" key="1">
    <citation type="submission" date="2023-03" db="EMBL/GenBank/DDBJ databases">
        <title>Massive genome expansion in bonnet fungi (Mycena s.s.) driven by repeated elements and novel gene families across ecological guilds.</title>
        <authorList>
            <consortium name="Lawrence Berkeley National Laboratory"/>
            <person name="Harder C.B."/>
            <person name="Miyauchi S."/>
            <person name="Viragh M."/>
            <person name="Kuo A."/>
            <person name="Thoen E."/>
            <person name="Andreopoulos B."/>
            <person name="Lu D."/>
            <person name="Skrede I."/>
            <person name="Drula E."/>
            <person name="Henrissat B."/>
            <person name="Morin E."/>
            <person name="Kohler A."/>
            <person name="Barry K."/>
            <person name="LaButti K."/>
            <person name="Morin E."/>
            <person name="Salamov A."/>
            <person name="Lipzen A."/>
            <person name="Mereny Z."/>
            <person name="Hegedus B."/>
            <person name="Baldrian P."/>
            <person name="Stursova M."/>
            <person name="Weitz H."/>
            <person name="Taylor A."/>
            <person name="Grigoriev I.V."/>
            <person name="Nagy L.G."/>
            <person name="Martin F."/>
            <person name="Kauserud H."/>
        </authorList>
    </citation>
    <scope>NUCLEOTIDE SEQUENCE</scope>
    <source>
        <strain evidence="2">CBHHK200</strain>
    </source>
</reference>
<organism evidence="2 3">
    <name type="scientific">Mycena alexandri</name>
    <dbReference type="NCBI Taxonomy" id="1745969"/>
    <lineage>
        <taxon>Eukaryota</taxon>
        <taxon>Fungi</taxon>
        <taxon>Dikarya</taxon>
        <taxon>Basidiomycota</taxon>
        <taxon>Agaricomycotina</taxon>
        <taxon>Agaricomycetes</taxon>
        <taxon>Agaricomycetidae</taxon>
        <taxon>Agaricales</taxon>
        <taxon>Marasmiineae</taxon>
        <taxon>Mycenaceae</taxon>
        <taxon>Mycena</taxon>
    </lineage>
</organism>
<comment type="caution">
    <text evidence="2">The sequence shown here is derived from an EMBL/GenBank/DDBJ whole genome shotgun (WGS) entry which is preliminary data.</text>
</comment>
<evidence type="ECO:0000313" key="3">
    <source>
        <dbReference type="Proteomes" id="UP001218188"/>
    </source>
</evidence>
<sequence>MAVIGLKTNTRVARVLKVTIESFAHVALVCFAFLQDSGPTYSGTSLLPEESAKAFCYVLTADQNNHGVTAVDDRPQEVVISEPRGLGYGPTERLDTLRTGAKGRTERNQRPGSDDEDRWAG</sequence>
<accession>A0AAD6S1F9</accession>